<accession>G0UBU3</accession>
<sequence>MRRGIMRRLTPDSVSLGRFAALFTARFLGNASEVPEAIREAIAAEEHGQREKEQLVDSRSVVFASAASADHRPRIAAAEAFDIAAAALPRPPNFCFMNLSLDYAGMMDSPEVVWFNLCRMNGVSPSSVRPQQLHMMGGTVRHQRPGGGYIQILLGCVPDLGGESFTFDTIPEEEELADSKNLPAALCMVFMDNKLTLQHEHVLSERLQLLSRRLGDVPVVGGVFPATQLPGTSTRLSTLEDNKDAEVGAGESCEDEMGDSVFFLNERIYSGSIAGVVLRSAMLKAHHVGVVPSISLAKVKLTGARRITDGKLVISSLDNKRAADVIRDLYCSSELEGKPSKVFLAFQHEDRYIPVSFTGYPHSGELLLSVPEGVQAVAGATVELVVDDVELDTEASAGLLIGLQNKLSIVHVEKDINVAREGRKNIVASSAAALHFSHGGMNAIAKPEVNLTLGRSSVMYAPSVLQRCLGSVCPTAGVFCPGQILSLGRTTGIFARSGSYCVLEGLK</sequence>
<name>G0UBU3_TRYVY</name>
<dbReference type="VEuPathDB" id="TriTrypDB:TvY486_1107750"/>
<organism evidence="1">
    <name type="scientific">Trypanosoma vivax (strain Y486)</name>
    <dbReference type="NCBI Taxonomy" id="1055687"/>
    <lineage>
        <taxon>Eukaryota</taxon>
        <taxon>Discoba</taxon>
        <taxon>Euglenozoa</taxon>
        <taxon>Kinetoplastea</taxon>
        <taxon>Metakinetoplastina</taxon>
        <taxon>Trypanosomatida</taxon>
        <taxon>Trypanosomatidae</taxon>
        <taxon>Trypanosoma</taxon>
        <taxon>Duttonella</taxon>
    </lineage>
</organism>
<dbReference type="AlphaFoldDB" id="G0UBU3"/>
<dbReference type="EMBL" id="HE573027">
    <property type="protein sequence ID" value="CCC53291.1"/>
    <property type="molecule type" value="Genomic_DNA"/>
</dbReference>
<reference evidence="1" key="1">
    <citation type="journal article" date="2012" name="Proc. Natl. Acad. Sci. U.S.A.">
        <title>Antigenic diversity is generated by distinct evolutionary mechanisms in African trypanosome species.</title>
        <authorList>
            <person name="Jackson A.P."/>
            <person name="Berry A."/>
            <person name="Aslett M."/>
            <person name="Allison H.C."/>
            <person name="Burton P."/>
            <person name="Vavrova-Anderson J."/>
            <person name="Brown R."/>
            <person name="Browne H."/>
            <person name="Corton N."/>
            <person name="Hauser H."/>
            <person name="Gamble J."/>
            <person name="Gilderthorp R."/>
            <person name="Marcello L."/>
            <person name="McQuillan J."/>
            <person name="Otto T.D."/>
            <person name="Quail M.A."/>
            <person name="Sanders M.J."/>
            <person name="van Tonder A."/>
            <person name="Ginger M.L."/>
            <person name="Field M.C."/>
            <person name="Barry J.D."/>
            <person name="Hertz-Fowler C."/>
            <person name="Berriman M."/>
        </authorList>
    </citation>
    <scope>NUCLEOTIDE SEQUENCE</scope>
    <source>
        <strain evidence="1">Y486</strain>
    </source>
</reference>
<protein>
    <submittedName>
        <fullName evidence="1">Uncharacterized protein</fullName>
    </submittedName>
</protein>
<evidence type="ECO:0000313" key="1">
    <source>
        <dbReference type="EMBL" id="CCC53291.1"/>
    </source>
</evidence>
<proteinExistence type="predicted"/>
<gene>
    <name evidence="1" type="ORF">TVY486_1107750</name>
</gene>